<protein>
    <submittedName>
        <fullName evidence="2">Uncharacterized protein</fullName>
    </submittedName>
</protein>
<sequence length="294" mass="31593">MGCHQSAPRFLDDDNITGQGVIHDCKVSLDSDLLRLAPKANDPRSSFPSREAVVSPSAPGAPATPQRRAFHTASTLLARHHPGRLAPAAFAPPPIRELPRVPLLHESAPRQTSASQPASPRRLRKPLRTASSPRPRLPPRECREPAPSLPFPIALPMPAPRHPPSMPNHRAASARPRTALPCVCPCHASAHPEGAHVSAPPPFFHVGPREPTAQCEAAPAPVFAGHAGTHALSRALLAARWCRTSSVVARHPAASSLPPDIYSLTFSGFPSQVDKSGRRKEETRPLKVDRVHLL</sequence>
<dbReference type="AlphaFoldDB" id="A0A843TLA9"/>
<dbReference type="EMBL" id="NMUH01000111">
    <property type="protein sequence ID" value="MQL71825.1"/>
    <property type="molecule type" value="Genomic_DNA"/>
</dbReference>
<proteinExistence type="predicted"/>
<name>A0A843TLA9_COLES</name>
<organism evidence="2 3">
    <name type="scientific">Colocasia esculenta</name>
    <name type="common">Wild taro</name>
    <name type="synonym">Arum esculentum</name>
    <dbReference type="NCBI Taxonomy" id="4460"/>
    <lineage>
        <taxon>Eukaryota</taxon>
        <taxon>Viridiplantae</taxon>
        <taxon>Streptophyta</taxon>
        <taxon>Embryophyta</taxon>
        <taxon>Tracheophyta</taxon>
        <taxon>Spermatophyta</taxon>
        <taxon>Magnoliopsida</taxon>
        <taxon>Liliopsida</taxon>
        <taxon>Araceae</taxon>
        <taxon>Aroideae</taxon>
        <taxon>Colocasieae</taxon>
        <taxon>Colocasia</taxon>
    </lineage>
</organism>
<accession>A0A843TLA9</accession>
<feature type="compositionally biased region" description="Low complexity" evidence="1">
    <location>
        <begin position="52"/>
        <end position="65"/>
    </location>
</feature>
<keyword evidence="3" id="KW-1185">Reference proteome</keyword>
<gene>
    <name evidence="2" type="ORF">Taro_004170</name>
</gene>
<evidence type="ECO:0000313" key="2">
    <source>
        <dbReference type="EMBL" id="MQL71825.1"/>
    </source>
</evidence>
<reference evidence="2" key="1">
    <citation type="submission" date="2017-07" db="EMBL/GenBank/DDBJ databases">
        <title>Taro Niue Genome Assembly and Annotation.</title>
        <authorList>
            <person name="Atibalentja N."/>
            <person name="Keating K."/>
            <person name="Fields C.J."/>
        </authorList>
    </citation>
    <scope>NUCLEOTIDE SEQUENCE</scope>
    <source>
        <strain evidence="2">Niue_2</strain>
        <tissue evidence="2">Leaf</tissue>
    </source>
</reference>
<feature type="region of interest" description="Disordered" evidence="1">
    <location>
        <begin position="40"/>
        <end position="68"/>
    </location>
</feature>
<evidence type="ECO:0000313" key="3">
    <source>
        <dbReference type="Proteomes" id="UP000652761"/>
    </source>
</evidence>
<dbReference type="Proteomes" id="UP000652761">
    <property type="component" value="Unassembled WGS sequence"/>
</dbReference>
<evidence type="ECO:0000256" key="1">
    <source>
        <dbReference type="SAM" id="MobiDB-lite"/>
    </source>
</evidence>
<comment type="caution">
    <text evidence="2">The sequence shown here is derived from an EMBL/GenBank/DDBJ whole genome shotgun (WGS) entry which is preliminary data.</text>
</comment>
<feature type="compositionally biased region" description="Polar residues" evidence="1">
    <location>
        <begin position="109"/>
        <end position="118"/>
    </location>
</feature>
<feature type="region of interest" description="Disordered" evidence="1">
    <location>
        <begin position="107"/>
        <end position="147"/>
    </location>
</feature>